<evidence type="ECO:0000313" key="11">
    <source>
        <dbReference type="EMBL" id="AXO87853.1"/>
    </source>
</evidence>
<feature type="transmembrane region" description="Helical" evidence="9">
    <location>
        <begin position="46"/>
        <end position="63"/>
    </location>
</feature>
<organism evidence="11 12">
    <name type="scientific">Pseudomonas parafulva</name>
    <dbReference type="NCBI Taxonomy" id="157782"/>
    <lineage>
        <taxon>Bacteria</taxon>
        <taxon>Pseudomonadati</taxon>
        <taxon>Pseudomonadota</taxon>
        <taxon>Gammaproteobacteria</taxon>
        <taxon>Pseudomonadales</taxon>
        <taxon>Pseudomonadaceae</taxon>
        <taxon>Pseudomonas</taxon>
    </lineage>
</organism>
<evidence type="ECO:0000256" key="4">
    <source>
        <dbReference type="ARBA" id="ARBA00022679"/>
    </source>
</evidence>
<keyword evidence="9" id="KW-1133">Transmembrane helix</keyword>
<dbReference type="Gene3D" id="3.30.565.10">
    <property type="entry name" value="Histidine kinase-like ATPase, C-terminal domain"/>
    <property type="match status" value="1"/>
</dbReference>
<dbReference type="PANTHER" id="PTHR24421">
    <property type="entry name" value="NITRATE/NITRITE SENSOR PROTEIN NARX-RELATED"/>
    <property type="match status" value="1"/>
</dbReference>
<keyword evidence="12" id="KW-1185">Reference proteome</keyword>
<sequence length="297" mass="33018">MLSRLKIPLHCRPRVTWLPAATALLCAASLIASVVAYASAQRLSTAALILQLIALLAVAWQLCRCRGAIHLQPEELAERMLEVQEGERQRLSRELHDDIGQSLTAAKLQLDWLRRRMPTTLLPHCDILRDTLDTTLDSVRDVSALLNPRQLNSQGLEASLRAHLLRALENSDVHWSLECQQRLGGIGEAVTMAAFRITQEAVTNVLRHARAHNLLIRLKRTPEGLRLSIKDDGIGFEPTHVTGLRGHGGMAGMQERIAALQGRLEVISQPGQGTRIEVLFPWPARREERASTAHCDD</sequence>
<evidence type="ECO:0000259" key="10">
    <source>
        <dbReference type="SMART" id="SM00387"/>
    </source>
</evidence>
<evidence type="ECO:0000256" key="7">
    <source>
        <dbReference type="ARBA" id="ARBA00022840"/>
    </source>
</evidence>
<dbReference type="SUPFAM" id="SSF55874">
    <property type="entry name" value="ATPase domain of HSP90 chaperone/DNA topoisomerase II/histidine kinase"/>
    <property type="match status" value="1"/>
</dbReference>
<dbReference type="InterPro" id="IPR036890">
    <property type="entry name" value="HATPase_C_sf"/>
</dbReference>
<evidence type="ECO:0000256" key="2">
    <source>
        <dbReference type="ARBA" id="ARBA00012438"/>
    </source>
</evidence>
<dbReference type="Proteomes" id="UP000258127">
    <property type="component" value="Chromosome"/>
</dbReference>
<protein>
    <recommendedName>
        <fullName evidence="2">histidine kinase</fullName>
        <ecNumber evidence="2">2.7.13.3</ecNumber>
    </recommendedName>
</protein>
<dbReference type="EC" id="2.7.13.3" evidence="2"/>
<dbReference type="AlphaFoldDB" id="A0AAI8P9H1"/>
<dbReference type="EMBL" id="CP031641">
    <property type="protein sequence ID" value="AXO87853.1"/>
    <property type="molecule type" value="Genomic_DNA"/>
</dbReference>
<keyword evidence="5" id="KW-0547">Nucleotide-binding</keyword>
<dbReference type="InterPro" id="IPR011712">
    <property type="entry name" value="Sig_transdc_His_kin_sub3_dim/P"/>
</dbReference>
<keyword evidence="4" id="KW-0808">Transferase</keyword>
<dbReference type="Pfam" id="PF02518">
    <property type="entry name" value="HATPase_c"/>
    <property type="match status" value="1"/>
</dbReference>
<gene>
    <name evidence="11" type="ORF">DZC75_07460</name>
</gene>
<feature type="domain" description="Histidine kinase/HSP90-like ATPase" evidence="10">
    <location>
        <begin position="189"/>
        <end position="284"/>
    </location>
</feature>
<dbReference type="InterPro" id="IPR050482">
    <property type="entry name" value="Sensor_HK_TwoCompSys"/>
</dbReference>
<dbReference type="SMART" id="SM00387">
    <property type="entry name" value="HATPase_c"/>
    <property type="match status" value="1"/>
</dbReference>
<evidence type="ECO:0000256" key="9">
    <source>
        <dbReference type="SAM" id="Phobius"/>
    </source>
</evidence>
<dbReference type="GO" id="GO:0016020">
    <property type="term" value="C:membrane"/>
    <property type="evidence" value="ECO:0007669"/>
    <property type="project" value="InterPro"/>
</dbReference>
<dbReference type="KEGG" id="ppv:NJ69_04655"/>
<keyword evidence="8" id="KW-0902">Two-component regulatory system</keyword>
<comment type="catalytic activity">
    <reaction evidence="1">
        <text>ATP + protein L-histidine = ADP + protein N-phospho-L-histidine.</text>
        <dbReference type="EC" id="2.7.13.3"/>
    </reaction>
</comment>
<dbReference type="PANTHER" id="PTHR24421:SF10">
    <property type="entry name" value="NITRATE_NITRITE SENSOR PROTEIN NARQ"/>
    <property type="match status" value="1"/>
</dbReference>
<dbReference type="Pfam" id="PF07730">
    <property type="entry name" value="HisKA_3"/>
    <property type="match status" value="1"/>
</dbReference>
<reference evidence="11 12" key="1">
    <citation type="submission" date="2018-08" db="EMBL/GenBank/DDBJ databases">
        <authorList>
            <person name="Lee Y."/>
            <person name="Kakembo D."/>
        </authorList>
    </citation>
    <scope>NUCLEOTIDE SEQUENCE [LARGE SCALE GENOMIC DNA]</scope>
    <source>
        <strain evidence="11 12">JBCS1880</strain>
    </source>
</reference>
<evidence type="ECO:0000256" key="8">
    <source>
        <dbReference type="ARBA" id="ARBA00023012"/>
    </source>
</evidence>
<dbReference type="Gene3D" id="1.20.5.1930">
    <property type="match status" value="1"/>
</dbReference>
<evidence type="ECO:0000313" key="12">
    <source>
        <dbReference type="Proteomes" id="UP000258127"/>
    </source>
</evidence>
<dbReference type="RefSeq" id="WP_039576547.1">
    <property type="nucleotide sequence ID" value="NZ_CP009747.1"/>
</dbReference>
<name>A0AAI8P9H1_9PSED</name>
<accession>A0AAI8P9H1</accession>
<dbReference type="GO" id="GO:0000155">
    <property type="term" value="F:phosphorelay sensor kinase activity"/>
    <property type="evidence" value="ECO:0007669"/>
    <property type="project" value="InterPro"/>
</dbReference>
<keyword evidence="9" id="KW-0472">Membrane</keyword>
<keyword evidence="3" id="KW-0597">Phosphoprotein</keyword>
<dbReference type="InterPro" id="IPR003594">
    <property type="entry name" value="HATPase_dom"/>
</dbReference>
<evidence type="ECO:0000256" key="5">
    <source>
        <dbReference type="ARBA" id="ARBA00022741"/>
    </source>
</evidence>
<dbReference type="GO" id="GO:0046983">
    <property type="term" value="F:protein dimerization activity"/>
    <property type="evidence" value="ECO:0007669"/>
    <property type="project" value="InterPro"/>
</dbReference>
<keyword evidence="9" id="KW-0812">Transmembrane</keyword>
<keyword evidence="6 11" id="KW-0418">Kinase</keyword>
<dbReference type="GO" id="GO:0005524">
    <property type="term" value="F:ATP binding"/>
    <property type="evidence" value="ECO:0007669"/>
    <property type="project" value="UniProtKB-KW"/>
</dbReference>
<evidence type="ECO:0000256" key="3">
    <source>
        <dbReference type="ARBA" id="ARBA00022553"/>
    </source>
</evidence>
<keyword evidence="7" id="KW-0067">ATP-binding</keyword>
<evidence type="ECO:0000256" key="1">
    <source>
        <dbReference type="ARBA" id="ARBA00000085"/>
    </source>
</evidence>
<evidence type="ECO:0000256" key="6">
    <source>
        <dbReference type="ARBA" id="ARBA00022777"/>
    </source>
</evidence>
<dbReference type="CDD" id="cd16917">
    <property type="entry name" value="HATPase_UhpB-NarQ-NarX-like"/>
    <property type="match status" value="1"/>
</dbReference>
<proteinExistence type="predicted"/>